<comment type="caution">
    <text evidence="2">The sequence shown here is derived from an EMBL/GenBank/DDBJ whole genome shotgun (WGS) entry which is preliminary data.</text>
</comment>
<evidence type="ECO:0000313" key="2">
    <source>
        <dbReference type="EMBL" id="CAG5057805.1"/>
    </source>
</evidence>
<feature type="domain" description="Replication factor C C-terminal" evidence="1">
    <location>
        <begin position="72"/>
        <end position="135"/>
    </location>
</feature>
<dbReference type="AlphaFoldDB" id="A0A8S3Y7U1"/>
<evidence type="ECO:0000313" key="3">
    <source>
        <dbReference type="Proteomes" id="UP000691718"/>
    </source>
</evidence>
<dbReference type="OrthoDB" id="4199794at2759"/>
<keyword evidence="3" id="KW-1185">Reference proteome</keyword>
<gene>
    <name evidence="2" type="ORF">PAPOLLO_LOCUS27338</name>
</gene>
<dbReference type="Pfam" id="PF08542">
    <property type="entry name" value="Rep_fac_C"/>
    <property type="match status" value="1"/>
</dbReference>
<dbReference type="InterPro" id="IPR013748">
    <property type="entry name" value="Rep_factorC_C"/>
</dbReference>
<reference evidence="2" key="1">
    <citation type="submission" date="2021-04" db="EMBL/GenBank/DDBJ databases">
        <authorList>
            <person name="Tunstrom K."/>
        </authorList>
    </citation>
    <scope>NUCLEOTIDE SEQUENCE</scope>
</reference>
<dbReference type="Proteomes" id="UP000691718">
    <property type="component" value="Unassembled WGS sequence"/>
</dbReference>
<sequence>MSEGSFCQGKFGTRPVEHRCAPQRPLTNFMLHLKYVLLVDQRINSIFGKYHRCHPRWFDTDFIFIPVINNFQVIAKLVKLGYAAEDIVSNIFRVCKTLDVSEDVKLAFVREVGVTHMRVADGLSSPLQLAALLARMCRAAAALA</sequence>
<accession>A0A8S3Y7U1</accession>
<evidence type="ECO:0000259" key="1">
    <source>
        <dbReference type="Pfam" id="PF08542"/>
    </source>
</evidence>
<proteinExistence type="predicted"/>
<organism evidence="2 3">
    <name type="scientific">Parnassius apollo</name>
    <name type="common">Apollo butterfly</name>
    <name type="synonym">Papilio apollo</name>
    <dbReference type="NCBI Taxonomy" id="110799"/>
    <lineage>
        <taxon>Eukaryota</taxon>
        <taxon>Metazoa</taxon>
        <taxon>Ecdysozoa</taxon>
        <taxon>Arthropoda</taxon>
        <taxon>Hexapoda</taxon>
        <taxon>Insecta</taxon>
        <taxon>Pterygota</taxon>
        <taxon>Neoptera</taxon>
        <taxon>Endopterygota</taxon>
        <taxon>Lepidoptera</taxon>
        <taxon>Glossata</taxon>
        <taxon>Ditrysia</taxon>
        <taxon>Papilionoidea</taxon>
        <taxon>Papilionidae</taxon>
        <taxon>Parnassiinae</taxon>
        <taxon>Parnassini</taxon>
        <taxon>Parnassius</taxon>
        <taxon>Parnassius</taxon>
    </lineage>
</organism>
<name>A0A8S3Y7U1_PARAO</name>
<protein>
    <submittedName>
        <fullName evidence="2">(apollo) hypothetical protein</fullName>
    </submittedName>
</protein>
<dbReference type="EMBL" id="CAJQZP010001641">
    <property type="protein sequence ID" value="CAG5057805.1"/>
    <property type="molecule type" value="Genomic_DNA"/>
</dbReference>